<protein>
    <submittedName>
        <fullName evidence="2">Putative N-acetyltransferase YsnE</fullName>
        <ecNumber evidence="2">2.3.1.-</ecNumber>
    </submittedName>
</protein>
<evidence type="ECO:0000313" key="2">
    <source>
        <dbReference type="EMBL" id="KLU64184.1"/>
    </source>
</evidence>
<dbReference type="RefSeq" id="WP_047811602.1">
    <property type="nucleotide sequence ID" value="NZ_LDZY01000016.1"/>
</dbReference>
<keyword evidence="3" id="KW-1185">Reference proteome</keyword>
<accession>A0A0J1FKZ3</accession>
<dbReference type="AlphaFoldDB" id="A0A0J1FKZ3"/>
<dbReference type="EMBL" id="LDZY01000016">
    <property type="protein sequence ID" value="KLU64184.1"/>
    <property type="molecule type" value="Genomic_DNA"/>
</dbReference>
<dbReference type="Gene3D" id="3.40.630.30">
    <property type="match status" value="1"/>
</dbReference>
<proteinExistence type="predicted"/>
<organism evidence="2 3">
    <name type="scientific">Desulfosporosinus acididurans</name>
    <dbReference type="NCBI Taxonomy" id="476652"/>
    <lineage>
        <taxon>Bacteria</taxon>
        <taxon>Bacillati</taxon>
        <taxon>Bacillota</taxon>
        <taxon>Clostridia</taxon>
        <taxon>Eubacteriales</taxon>
        <taxon>Desulfitobacteriaceae</taxon>
        <taxon>Desulfosporosinus</taxon>
    </lineage>
</organism>
<dbReference type="InterPro" id="IPR052777">
    <property type="entry name" value="Acetyltransferase_Enz"/>
</dbReference>
<sequence length="172" mass="20024">MTTTVDYQNHVIDFKIITGLDRLEEVKQLFLEYSQSLDIDLAFQDFETEFKTLPGKYAPPDGALILALVDGREAGCIAFRKISEGICEMKRLYVRDEYRCLGIGKKLITIMLEEAKKIGYQYVRLDTLPTMKMAQALYMKFGFYDIEPYVYNPIKGTRFMELKLRAYFDYIG</sequence>
<dbReference type="Proteomes" id="UP000036356">
    <property type="component" value="Unassembled WGS sequence"/>
</dbReference>
<dbReference type="PROSITE" id="PS51186">
    <property type="entry name" value="GNAT"/>
    <property type="match status" value="1"/>
</dbReference>
<name>A0A0J1FKZ3_9FIRM</name>
<dbReference type="SUPFAM" id="SSF55729">
    <property type="entry name" value="Acyl-CoA N-acyltransferases (Nat)"/>
    <property type="match status" value="1"/>
</dbReference>
<dbReference type="PANTHER" id="PTHR43305">
    <property type="entry name" value="FAMILY N-ACETYLTRANSFERASE, PUTATIVE (AFU_ORTHOLOGUE AFUA_2G01380)-RELATED"/>
    <property type="match status" value="1"/>
</dbReference>
<dbReference type="Pfam" id="PF00583">
    <property type="entry name" value="Acetyltransf_1"/>
    <property type="match status" value="1"/>
</dbReference>
<dbReference type="InterPro" id="IPR016181">
    <property type="entry name" value="Acyl_CoA_acyltransferase"/>
</dbReference>
<feature type="domain" description="N-acetyltransferase" evidence="1">
    <location>
        <begin position="12"/>
        <end position="165"/>
    </location>
</feature>
<reference evidence="2 3" key="1">
    <citation type="submission" date="2015-06" db="EMBL/GenBank/DDBJ databases">
        <title>Draft genome of the moderately acidophilic sulfate reducer Candidatus Desulfosporosinus acididurans strain M1.</title>
        <authorList>
            <person name="Poehlein A."/>
            <person name="Petzsch P."/>
            <person name="Johnson B.D."/>
            <person name="Schloemann M."/>
            <person name="Daniel R."/>
            <person name="Muehling M."/>
        </authorList>
    </citation>
    <scope>NUCLEOTIDE SEQUENCE [LARGE SCALE GENOMIC DNA]</scope>
    <source>
        <strain evidence="2 3">M1</strain>
    </source>
</reference>
<dbReference type="SMR" id="A0A0J1FKZ3"/>
<evidence type="ECO:0000259" key="1">
    <source>
        <dbReference type="PROSITE" id="PS51186"/>
    </source>
</evidence>
<dbReference type="GO" id="GO:0016747">
    <property type="term" value="F:acyltransferase activity, transferring groups other than amino-acyl groups"/>
    <property type="evidence" value="ECO:0007669"/>
    <property type="project" value="InterPro"/>
</dbReference>
<comment type="caution">
    <text evidence="2">The sequence shown here is derived from an EMBL/GenBank/DDBJ whole genome shotgun (WGS) entry which is preliminary data.</text>
</comment>
<dbReference type="STRING" id="476652.DEAC_c38170"/>
<gene>
    <name evidence="2" type="primary">ysnE</name>
    <name evidence="2" type="ORF">DEAC_c38170</name>
</gene>
<dbReference type="PANTHER" id="PTHR43305:SF1">
    <property type="entry name" value="FAMILY N-ACETYLTRANSFERASE, PUTATIVE (AFU_ORTHOLOGUE AFUA_2G01380)-RELATED"/>
    <property type="match status" value="1"/>
</dbReference>
<dbReference type="EC" id="2.3.1.-" evidence="2"/>
<dbReference type="InterPro" id="IPR000182">
    <property type="entry name" value="GNAT_dom"/>
</dbReference>
<dbReference type="CDD" id="cd04301">
    <property type="entry name" value="NAT_SF"/>
    <property type="match status" value="1"/>
</dbReference>
<keyword evidence="2" id="KW-0012">Acyltransferase</keyword>
<dbReference type="PATRIC" id="fig|476652.3.peg.4039"/>
<keyword evidence="2" id="KW-0808">Transferase</keyword>
<evidence type="ECO:0000313" key="3">
    <source>
        <dbReference type="Proteomes" id="UP000036356"/>
    </source>
</evidence>